<sequence>MEEEATQPSTQQTVDPRRLGRNNSGLNDSDIADVLCILHPASLAAYRIVSETAKFRPQHVLQNEGLGTIDELDSTIEEQETIILDGERKTTAGNDLALRMSSDTIKPYLGFYFGRNPASCDIVILRDASKRISNTHFRIFVNINGILMVEDMSTNGTVVDDVLLKSKDPNNFPGTRMLSPGSIVTVHTSVETDMVKFIVRFPGREGFEEEYHRNFTNYVSRCAIAEARNPQAKLGRKPAPVPVDVARGRANPIITNPFGHGMHWNGGSKYNVVCALGKGAFATVYQLATKMDGQPVAAKELEKRRFMKNGQLDQKLENEMQIMQGLRHPNIVQYIDFHDEPSFMYIMMEYVQFGDLQGYLGKYGNLPESSAKLMARQILHALAYLHQKKITHRDIKPDNILIASMDPFEVKLSDFGLSKVVKNNETFLKTFCGTLLYCAPEVFPQYDAHVGNQGTKRRRGSVQKTNHHSYSQSVDIWSFAAVLWFSLCSSPPFEGVVDANGRGMFNKIMGTDLDVTPLKQNGISDKCIDLLVKMLNTDPSRRPTEQQCLNHPWLYDGTSFLEGSMLNAIAEEEEENGAEEAEEELSQLSLYEKSSGSNAPSGDEEEVDLADDDFKFLLDTHPSKRIKTDRLFPRNQPRDKDELESSPEVSYQSANGGQPRRDGEESFAPIAQPSGRPRLFGEIGHSALQSSGILDAEAHVALSIHESSDNVLERDLDSNRRAVPGSGNRHSSFNGHRSIVQLDGVMSSPSLLGAESMVRELNMASPQSPNSAAATPNEPSTPKTPDVHQHSSLELGDSISEPTPKAPVFNRQISLPKTASFYFDPYDPSTHNLEYASKVSGHDFVAESQGRSEGSKAAVHIPDTVHFSVQNSDNESSQGVHSSNSVPAPDSGTSGFLRPAPRLGKLTATRDSFSPIVLKLDSMVTSWGRLPENTIVYPHVNDVRIPKRAFSIWFHSDTHPDVKSFDEQGKDWAKLEGLHTGITTWTKNGIYVNGVHLKDKDEKGRVLYGRLHSGDVITVFQDHREGTCLKFVCEFYLGAARETRPLGEKFQILKEMVLPETNGTTSVSTR</sequence>
<feature type="compositionally biased region" description="Basic and acidic residues" evidence="10">
    <location>
        <begin position="627"/>
        <end position="643"/>
    </location>
</feature>
<evidence type="ECO:0000313" key="14">
    <source>
        <dbReference type="Proteomes" id="UP000250266"/>
    </source>
</evidence>
<organism evidence="13 14">
    <name type="scientific">Lepidopterella palustris CBS 459.81</name>
    <dbReference type="NCBI Taxonomy" id="1314670"/>
    <lineage>
        <taxon>Eukaryota</taxon>
        <taxon>Fungi</taxon>
        <taxon>Dikarya</taxon>
        <taxon>Ascomycota</taxon>
        <taxon>Pezizomycotina</taxon>
        <taxon>Dothideomycetes</taxon>
        <taxon>Pleosporomycetidae</taxon>
        <taxon>Mytilinidiales</taxon>
        <taxon>Argynnaceae</taxon>
        <taxon>Lepidopterella</taxon>
    </lineage>
</organism>
<feature type="binding site" evidence="9">
    <location>
        <position position="299"/>
    </location>
    <ligand>
        <name>ATP</name>
        <dbReference type="ChEBI" id="CHEBI:30616"/>
    </ligand>
</feature>
<dbReference type="EMBL" id="KV744824">
    <property type="protein sequence ID" value="OCK85138.1"/>
    <property type="molecule type" value="Genomic_DNA"/>
</dbReference>
<dbReference type="InterPro" id="IPR011009">
    <property type="entry name" value="Kinase-like_dom_sf"/>
</dbReference>
<dbReference type="SMART" id="SM00220">
    <property type="entry name" value="S_TKc"/>
    <property type="match status" value="1"/>
</dbReference>
<dbReference type="OrthoDB" id="504170at2759"/>
<evidence type="ECO:0000256" key="9">
    <source>
        <dbReference type="PROSITE-ProRule" id="PRU10141"/>
    </source>
</evidence>
<keyword evidence="4 9" id="KW-0547">Nucleotide-binding</keyword>
<evidence type="ECO:0000256" key="5">
    <source>
        <dbReference type="ARBA" id="ARBA00022777"/>
    </source>
</evidence>
<dbReference type="InterPro" id="IPR000253">
    <property type="entry name" value="FHA_dom"/>
</dbReference>
<feature type="domain" description="FHA" evidence="11">
    <location>
        <begin position="111"/>
        <end position="164"/>
    </location>
</feature>
<evidence type="ECO:0000256" key="8">
    <source>
        <dbReference type="ARBA" id="ARBA00048679"/>
    </source>
</evidence>
<dbReference type="GO" id="GO:0051598">
    <property type="term" value="P:meiotic recombination checkpoint signaling"/>
    <property type="evidence" value="ECO:0007669"/>
    <property type="project" value="TreeGrafter"/>
</dbReference>
<dbReference type="InterPro" id="IPR008984">
    <property type="entry name" value="SMAD_FHA_dom_sf"/>
</dbReference>
<dbReference type="FunFam" id="3.30.200.20:FF:000470">
    <property type="entry name" value="Serine/threonine-protein kinase RAD53"/>
    <property type="match status" value="1"/>
</dbReference>
<dbReference type="Pfam" id="PF00498">
    <property type="entry name" value="FHA"/>
    <property type="match status" value="1"/>
</dbReference>
<feature type="region of interest" description="Disordered" evidence="10">
    <location>
        <begin position="762"/>
        <end position="807"/>
    </location>
</feature>
<dbReference type="Proteomes" id="UP000250266">
    <property type="component" value="Unassembled WGS sequence"/>
</dbReference>
<dbReference type="PROSITE" id="PS50011">
    <property type="entry name" value="PROTEIN_KINASE_DOM"/>
    <property type="match status" value="1"/>
</dbReference>
<keyword evidence="14" id="KW-1185">Reference proteome</keyword>
<dbReference type="PROSITE" id="PS50006">
    <property type="entry name" value="FHA_DOMAIN"/>
    <property type="match status" value="1"/>
</dbReference>
<evidence type="ECO:0000256" key="1">
    <source>
        <dbReference type="ARBA" id="ARBA00005575"/>
    </source>
</evidence>
<evidence type="ECO:0000256" key="3">
    <source>
        <dbReference type="ARBA" id="ARBA00022527"/>
    </source>
</evidence>
<dbReference type="EC" id="2.7.11.1" evidence="2"/>
<dbReference type="InterPro" id="IPR017441">
    <property type="entry name" value="Protein_kinase_ATP_BS"/>
</dbReference>
<evidence type="ECO:0000256" key="10">
    <source>
        <dbReference type="SAM" id="MobiDB-lite"/>
    </source>
</evidence>
<comment type="catalytic activity">
    <reaction evidence="8">
        <text>L-seryl-[protein] + ATP = O-phospho-L-seryl-[protein] + ADP + H(+)</text>
        <dbReference type="Rhea" id="RHEA:17989"/>
        <dbReference type="Rhea" id="RHEA-COMP:9863"/>
        <dbReference type="Rhea" id="RHEA-COMP:11604"/>
        <dbReference type="ChEBI" id="CHEBI:15378"/>
        <dbReference type="ChEBI" id="CHEBI:29999"/>
        <dbReference type="ChEBI" id="CHEBI:30616"/>
        <dbReference type="ChEBI" id="CHEBI:83421"/>
        <dbReference type="ChEBI" id="CHEBI:456216"/>
        <dbReference type="EC" id="2.7.11.1"/>
    </reaction>
</comment>
<feature type="compositionally biased region" description="Polar residues" evidence="10">
    <location>
        <begin position="1"/>
        <end position="14"/>
    </location>
</feature>
<keyword evidence="6 9" id="KW-0067">ATP-binding</keyword>
<dbReference type="GO" id="GO:0005634">
    <property type="term" value="C:nucleus"/>
    <property type="evidence" value="ECO:0007669"/>
    <property type="project" value="TreeGrafter"/>
</dbReference>
<dbReference type="InterPro" id="IPR008271">
    <property type="entry name" value="Ser/Thr_kinase_AS"/>
</dbReference>
<dbReference type="InterPro" id="IPR000719">
    <property type="entry name" value="Prot_kinase_dom"/>
</dbReference>
<feature type="compositionally biased region" description="Polar residues" evidence="10">
    <location>
        <begin position="647"/>
        <end position="656"/>
    </location>
</feature>
<dbReference type="SMART" id="SM00240">
    <property type="entry name" value="FHA"/>
    <property type="match status" value="1"/>
</dbReference>
<evidence type="ECO:0000256" key="2">
    <source>
        <dbReference type="ARBA" id="ARBA00012513"/>
    </source>
</evidence>
<dbReference type="PANTHER" id="PTHR44167">
    <property type="entry name" value="OVARIAN-SPECIFIC SERINE/THREONINE-PROTEIN KINASE LOK-RELATED"/>
    <property type="match status" value="1"/>
</dbReference>
<comment type="catalytic activity">
    <reaction evidence="7">
        <text>L-threonyl-[protein] + ATP = O-phospho-L-threonyl-[protein] + ADP + H(+)</text>
        <dbReference type="Rhea" id="RHEA:46608"/>
        <dbReference type="Rhea" id="RHEA-COMP:11060"/>
        <dbReference type="Rhea" id="RHEA-COMP:11605"/>
        <dbReference type="ChEBI" id="CHEBI:15378"/>
        <dbReference type="ChEBI" id="CHEBI:30013"/>
        <dbReference type="ChEBI" id="CHEBI:30616"/>
        <dbReference type="ChEBI" id="CHEBI:61977"/>
        <dbReference type="ChEBI" id="CHEBI:456216"/>
        <dbReference type="EC" id="2.7.11.1"/>
    </reaction>
</comment>
<evidence type="ECO:0000259" key="11">
    <source>
        <dbReference type="PROSITE" id="PS50006"/>
    </source>
</evidence>
<comment type="similarity">
    <text evidence="1">Belongs to the protein kinase superfamily. CAMK Ser/Thr protein kinase family. CHEK2 subfamily.</text>
</comment>
<dbReference type="Pfam" id="PF00069">
    <property type="entry name" value="Pkinase"/>
    <property type="match status" value="1"/>
</dbReference>
<feature type="region of interest" description="Disordered" evidence="10">
    <location>
        <begin position="627"/>
        <end position="680"/>
    </location>
</feature>
<gene>
    <name evidence="13" type="ORF">K432DRAFT_67927</name>
</gene>
<dbReference type="PROSITE" id="PS00108">
    <property type="entry name" value="PROTEIN_KINASE_ST"/>
    <property type="match status" value="1"/>
</dbReference>
<feature type="compositionally biased region" description="Polar residues" evidence="10">
    <location>
        <begin position="869"/>
        <end position="894"/>
    </location>
</feature>
<dbReference type="SUPFAM" id="SSF49879">
    <property type="entry name" value="SMAD/FHA domain"/>
    <property type="match status" value="1"/>
</dbReference>
<dbReference type="FunFam" id="1.10.510.10:FF:000571">
    <property type="entry name" value="Maternal embryonic leucine zipper kinase"/>
    <property type="match status" value="1"/>
</dbReference>
<evidence type="ECO:0000256" key="4">
    <source>
        <dbReference type="ARBA" id="ARBA00022741"/>
    </source>
</evidence>
<feature type="region of interest" description="Disordered" evidence="10">
    <location>
        <begin position="1"/>
        <end position="22"/>
    </location>
</feature>
<feature type="domain" description="Protein kinase" evidence="12">
    <location>
        <begin position="270"/>
        <end position="554"/>
    </location>
</feature>
<dbReference type="Gene3D" id="2.60.200.20">
    <property type="match status" value="2"/>
</dbReference>
<evidence type="ECO:0000259" key="12">
    <source>
        <dbReference type="PROSITE" id="PS50011"/>
    </source>
</evidence>
<accession>A0A8E2EKF4</accession>
<evidence type="ECO:0000256" key="6">
    <source>
        <dbReference type="ARBA" id="ARBA00022840"/>
    </source>
</evidence>
<dbReference type="PANTHER" id="PTHR44167:SF24">
    <property type="entry name" value="SERINE_THREONINE-PROTEIN KINASE CHK2"/>
    <property type="match status" value="1"/>
</dbReference>
<dbReference type="AlphaFoldDB" id="A0A8E2EKF4"/>
<evidence type="ECO:0000313" key="13">
    <source>
        <dbReference type="EMBL" id="OCK85138.1"/>
    </source>
</evidence>
<dbReference type="GO" id="GO:0004674">
    <property type="term" value="F:protein serine/threonine kinase activity"/>
    <property type="evidence" value="ECO:0007669"/>
    <property type="project" value="UniProtKB-KW"/>
</dbReference>
<feature type="compositionally biased region" description="Polar residues" evidence="10">
    <location>
        <begin position="764"/>
        <end position="783"/>
    </location>
</feature>
<feature type="region of interest" description="Disordered" evidence="10">
    <location>
        <begin position="869"/>
        <end position="901"/>
    </location>
</feature>
<keyword evidence="5 13" id="KW-0418">Kinase</keyword>
<keyword evidence="3" id="KW-0723">Serine/threonine-protein kinase</keyword>
<reference evidence="13 14" key="1">
    <citation type="journal article" date="2016" name="Nat. Commun.">
        <title>Ectomycorrhizal ecology is imprinted in the genome of the dominant symbiotic fungus Cenococcum geophilum.</title>
        <authorList>
            <consortium name="DOE Joint Genome Institute"/>
            <person name="Peter M."/>
            <person name="Kohler A."/>
            <person name="Ohm R.A."/>
            <person name="Kuo A."/>
            <person name="Krutzmann J."/>
            <person name="Morin E."/>
            <person name="Arend M."/>
            <person name="Barry K.W."/>
            <person name="Binder M."/>
            <person name="Choi C."/>
            <person name="Clum A."/>
            <person name="Copeland A."/>
            <person name="Grisel N."/>
            <person name="Haridas S."/>
            <person name="Kipfer T."/>
            <person name="LaButti K."/>
            <person name="Lindquist E."/>
            <person name="Lipzen A."/>
            <person name="Maire R."/>
            <person name="Meier B."/>
            <person name="Mihaltcheva S."/>
            <person name="Molinier V."/>
            <person name="Murat C."/>
            <person name="Poggeler S."/>
            <person name="Quandt C.A."/>
            <person name="Sperisen C."/>
            <person name="Tritt A."/>
            <person name="Tisserant E."/>
            <person name="Crous P.W."/>
            <person name="Henrissat B."/>
            <person name="Nehls U."/>
            <person name="Egli S."/>
            <person name="Spatafora J.W."/>
            <person name="Grigoriev I.V."/>
            <person name="Martin F.M."/>
        </authorList>
    </citation>
    <scope>NUCLEOTIDE SEQUENCE [LARGE SCALE GENOMIC DNA]</scope>
    <source>
        <strain evidence="13 14">CBS 459.81</strain>
    </source>
</reference>
<dbReference type="Gene3D" id="1.10.510.10">
    <property type="entry name" value="Transferase(Phosphotransferase) domain 1"/>
    <property type="match status" value="1"/>
</dbReference>
<dbReference type="GO" id="GO:0005524">
    <property type="term" value="F:ATP binding"/>
    <property type="evidence" value="ECO:0007669"/>
    <property type="project" value="UniProtKB-UniRule"/>
</dbReference>
<dbReference type="GO" id="GO:0005737">
    <property type="term" value="C:cytoplasm"/>
    <property type="evidence" value="ECO:0007669"/>
    <property type="project" value="TreeGrafter"/>
</dbReference>
<evidence type="ECO:0000256" key="7">
    <source>
        <dbReference type="ARBA" id="ARBA00047899"/>
    </source>
</evidence>
<dbReference type="SUPFAM" id="SSF56112">
    <property type="entry name" value="Protein kinase-like (PK-like)"/>
    <property type="match status" value="1"/>
</dbReference>
<proteinExistence type="inferred from homology"/>
<protein>
    <recommendedName>
        <fullName evidence="2">non-specific serine/threonine protein kinase</fullName>
        <ecNumber evidence="2">2.7.11.1</ecNumber>
    </recommendedName>
</protein>
<dbReference type="PROSITE" id="PS00107">
    <property type="entry name" value="PROTEIN_KINASE_ATP"/>
    <property type="match status" value="1"/>
</dbReference>
<name>A0A8E2EKF4_9PEZI</name>
<keyword evidence="5 13" id="KW-0808">Transferase</keyword>